<dbReference type="Gene3D" id="1.10.510.10">
    <property type="entry name" value="Transferase(Phosphotransferase) domain 1"/>
    <property type="match status" value="1"/>
</dbReference>
<dbReference type="PROSITE" id="PS50011">
    <property type="entry name" value="PROTEIN_KINASE_DOM"/>
    <property type="match status" value="1"/>
</dbReference>
<dbReference type="OrthoDB" id="2802347at2759"/>
<keyword evidence="2" id="KW-0808">Transferase</keyword>
<dbReference type="GO" id="GO:0004674">
    <property type="term" value="F:protein serine/threonine kinase activity"/>
    <property type="evidence" value="ECO:0007669"/>
    <property type="project" value="TreeGrafter"/>
</dbReference>
<keyword evidence="2" id="KW-0418">Kinase</keyword>
<evidence type="ECO:0000313" key="2">
    <source>
        <dbReference type="EMBL" id="OCH88060.1"/>
    </source>
</evidence>
<dbReference type="GO" id="GO:0005524">
    <property type="term" value="F:ATP binding"/>
    <property type="evidence" value="ECO:0007669"/>
    <property type="project" value="InterPro"/>
</dbReference>
<sequence length="328" mass="37734">MCSSLDMLRTLCSRNSIVPSSYILPHEQNLQRTGDEPKAQGSFADVWQGSHRGRTVALKVFRDPNSGESNGYERKTKEDFYKEAVVWKRLRHSNITQFYGINTTAFPLCLVCEWMPHGTIAQYLFQEPQAYRLVLMIDIAEGMNYLHENKIVHGSLNSANILINDDCQACLCDFGLATLSYAGKPNMSPQDSDGSGPLRWEAPERIDPKRIGVEKPMLSFQSDVYSFAMVTWEVFTGRIPFHDIRSDIQVVSSIMRGVRPHRPRQATWFGLVDEVWDIMEDSWHDDPDKRPQSHRILARLKDVVDWLDRSVLEPPQQWPLEVYQTRTS</sequence>
<evidence type="ECO:0000259" key="1">
    <source>
        <dbReference type="PROSITE" id="PS50011"/>
    </source>
</evidence>
<accession>A0A8E2DHD2</accession>
<feature type="domain" description="Protein kinase" evidence="1">
    <location>
        <begin position="32"/>
        <end position="307"/>
    </location>
</feature>
<proteinExistence type="predicted"/>
<reference evidence="2 3" key="1">
    <citation type="submission" date="2016-07" db="EMBL/GenBank/DDBJ databases">
        <title>Draft genome of the white-rot fungus Obba rivulosa 3A-2.</title>
        <authorList>
            <consortium name="DOE Joint Genome Institute"/>
            <person name="Miettinen O."/>
            <person name="Riley R."/>
            <person name="Acob R."/>
            <person name="Barry K."/>
            <person name="Cullen D."/>
            <person name="De Vries R."/>
            <person name="Hainaut M."/>
            <person name="Hatakka A."/>
            <person name="Henrissat B."/>
            <person name="Hilden K."/>
            <person name="Kuo R."/>
            <person name="Labutti K."/>
            <person name="Lipzen A."/>
            <person name="Makela M.R."/>
            <person name="Sandor L."/>
            <person name="Spatafora J.W."/>
            <person name="Grigoriev I.V."/>
            <person name="Hibbett D.S."/>
        </authorList>
    </citation>
    <scope>NUCLEOTIDE SEQUENCE [LARGE SCALE GENOMIC DNA]</scope>
    <source>
        <strain evidence="2 3">3A-2</strain>
    </source>
</reference>
<dbReference type="PANTHER" id="PTHR44329">
    <property type="entry name" value="SERINE/THREONINE-PROTEIN KINASE TNNI3K-RELATED"/>
    <property type="match status" value="1"/>
</dbReference>
<evidence type="ECO:0000313" key="3">
    <source>
        <dbReference type="Proteomes" id="UP000250043"/>
    </source>
</evidence>
<dbReference type="EMBL" id="KV722463">
    <property type="protein sequence ID" value="OCH88060.1"/>
    <property type="molecule type" value="Genomic_DNA"/>
</dbReference>
<dbReference type="InterPro" id="IPR000719">
    <property type="entry name" value="Prot_kinase_dom"/>
</dbReference>
<dbReference type="InterPro" id="IPR001245">
    <property type="entry name" value="Ser-Thr/Tyr_kinase_cat_dom"/>
</dbReference>
<dbReference type="InterPro" id="IPR051681">
    <property type="entry name" value="Ser/Thr_Kinases-Pseudokinases"/>
</dbReference>
<name>A0A8E2DHD2_9APHY</name>
<protein>
    <submittedName>
        <fullName evidence="2">Kinase-like protein</fullName>
    </submittedName>
</protein>
<gene>
    <name evidence="2" type="ORF">OBBRIDRAFT_735142</name>
</gene>
<dbReference type="SUPFAM" id="SSF56112">
    <property type="entry name" value="Protein kinase-like (PK-like)"/>
    <property type="match status" value="1"/>
</dbReference>
<keyword evidence="3" id="KW-1185">Reference proteome</keyword>
<organism evidence="2 3">
    <name type="scientific">Obba rivulosa</name>
    <dbReference type="NCBI Taxonomy" id="1052685"/>
    <lineage>
        <taxon>Eukaryota</taxon>
        <taxon>Fungi</taxon>
        <taxon>Dikarya</taxon>
        <taxon>Basidiomycota</taxon>
        <taxon>Agaricomycotina</taxon>
        <taxon>Agaricomycetes</taxon>
        <taxon>Polyporales</taxon>
        <taxon>Gelatoporiaceae</taxon>
        <taxon>Obba</taxon>
    </lineage>
</organism>
<dbReference type="Proteomes" id="UP000250043">
    <property type="component" value="Unassembled WGS sequence"/>
</dbReference>
<dbReference type="InterPro" id="IPR011009">
    <property type="entry name" value="Kinase-like_dom_sf"/>
</dbReference>
<dbReference type="Pfam" id="PF07714">
    <property type="entry name" value="PK_Tyr_Ser-Thr"/>
    <property type="match status" value="1"/>
</dbReference>
<dbReference type="PIRSF" id="PIRSF000654">
    <property type="entry name" value="Integrin-linked_kinase"/>
    <property type="match status" value="1"/>
</dbReference>
<dbReference type="AlphaFoldDB" id="A0A8E2DHD2"/>